<dbReference type="EMBL" id="JARJCW010000018">
    <property type="protein sequence ID" value="KAJ7214887.1"/>
    <property type="molecule type" value="Genomic_DNA"/>
</dbReference>
<organism evidence="1 2">
    <name type="scientific">Mycena pura</name>
    <dbReference type="NCBI Taxonomy" id="153505"/>
    <lineage>
        <taxon>Eukaryota</taxon>
        <taxon>Fungi</taxon>
        <taxon>Dikarya</taxon>
        <taxon>Basidiomycota</taxon>
        <taxon>Agaricomycotina</taxon>
        <taxon>Agaricomycetes</taxon>
        <taxon>Agaricomycetidae</taxon>
        <taxon>Agaricales</taxon>
        <taxon>Marasmiineae</taxon>
        <taxon>Mycenaceae</taxon>
        <taxon>Mycena</taxon>
    </lineage>
</organism>
<protein>
    <submittedName>
        <fullName evidence="1">Uncharacterized protein</fullName>
    </submittedName>
</protein>
<accession>A0AAD6YEA3</accession>
<keyword evidence="2" id="KW-1185">Reference proteome</keyword>
<evidence type="ECO:0000313" key="2">
    <source>
        <dbReference type="Proteomes" id="UP001219525"/>
    </source>
</evidence>
<name>A0AAD6YEA3_9AGAR</name>
<comment type="caution">
    <text evidence="1">The sequence shown here is derived from an EMBL/GenBank/DDBJ whole genome shotgun (WGS) entry which is preliminary data.</text>
</comment>
<proteinExistence type="predicted"/>
<feature type="non-terminal residue" evidence="1">
    <location>
        <position position="1"/>
    </location>
</feature>
<sequence>YWSRVPSGAERLNTEAAARLGFPAIQLSTYLYMVSWDDNIYAGLRKFHQAKGFDPDSQDIARHLGYPLYEL</sequence>
<feature type="non-terminal residue" evidence="1">
    <location>
        <position position="71"/>
    </location>
</feature>
<gene>
    <name evidence="1" type="ORF">GGX14DRAFT_329965</name>
</gene>
<evidence type="ECO:0000313" key="1">
    <source>
        <dbReference type="EMBL" id="KAJ7214887.1"/>
    </source>
</evidence>
<dbReference type="AlphaFoldDB" id="A0AAD6YEA3"/>
<dbReference type="Proteomes" id="UP001219525">
    <property type="component" value="Unassembled WGS sequence"/>
</dbReference>
<reference evidence="1" key="1">
    <citation type="submission" date="2023-03" db="EMBL/GenBank/DDBJ databases">
        <title>Massive genome expansion in bonnet fungi (Mycena s.s.) driven by repeated elements and novel gene families across ecological guilds.</title>
        <authorList>
            <consortium name="Lawrence Berkeley National Laboratory"/>
            <person name="Harder C.B."/>
            <person name="Miyauchi S."/>
            <person name="Viragh M."/>
            <person name="Kuo A."/>
            <person name="Thoen E."/>
            <person name="Andreopoulos B."/>
            <person name="Lu D."/>
            <person name="Skrede I."/>
            <person name="Drula E."/>
            <person name="Henrissat B."/>
            <person name="Morin E."/>
            <person name="Kohler A."/>
            <person name="Barry K."/>
            <person name="LaButti K."/>
            <person name="Morin E."/>
            <person name="Salamov A."/>
            <person name="Lipzen A."/>
            <person name="Mereny Z."/>
            <person name="Hegedus B."/>
            <person name="Baldrian P."/>
            <person name="Stursova M."/>
            <person name="Weitz H."/>
            <person name="Taylor A."/>
            <person name="Grigoriev I.V."/>
            <person name="Nagy L.G."/>
            <person name="Martin F."/>
            <person name="Kauserud H."/>
        </authorList>
    </citation>
    <scope>NUCLEOTIDE SEQUENCE</scope>
    <source>
        <strain evidence="1">9144</strain>
    </source>
</reference>